<dbReference type="InterPro" id="IPR046358">
    <property type="entry name" value="Flagellin_C"/>
</dbReference>
<evidence type="ECO:0000313" key="7">
    <source>
        <dbReference type="Proteomes" id="UP000183685"/>
    </source>
</evidence>
<keyword evidence="6" id="KW-0966">Cell projection</keyword>
<reference evidence="6 7" key="1">
    <citation type="submission" date="2016-10" db="EMBL/GenBank/DDBJ databases">
        <authorList>
            <person name="de Groot N.N."/>
        </authorList>
    </citation>
    <scope>NUCLEOTIDE SEQUENCE [LARGE SCALE GENOMIC DNA]</scope>
    <source>
        <strain evidence="6 7">CGMCC 1.9109</strain>
    </source>
</reference>
<evidence type="ECO:0000256" key="2">
    <source>
        <dbReference type="ARBA" id="ARBA00023143"/>
    </source>
</evidence>
<keyword evidence="7" id="KW-1185">Reference proteome</keyword>
<keyword evidence="6" id="KW-0969">Cilium</keyword>
<comment type="similarity">
    <text evidence="1 3">Belongs to the bacterial flagellin family.</text>
</comment>
<protein>
    <recommendedName>
        <fullName evidence="3">Flagellin</fullName>
    </recommendedName>
</protein>
<proteinExistence type="inferred from homology"/>
<evidence type="ECO:0000256" key="3">
    <source>
        <dbReference type="RuleBase" id="RU362073"/>
    </source>
</evidence>
<name>A0A1G6U2R3_9PROT</name>
<keyword evidence="2 3" id="KW-0975">Bacterial flagellum</keyword>
<dbReference type="GO" id="GO:0005576">
    <property type="term" value="C:extracellular region"/>
    <property type="evidence" value="ECO:0007669"/>
    <property type="project" value="UniProtKB-SubCell"/>
</dbReference>
<dbReference type="GO" id="GO:0005198">
    <property type="term" value="F:structural molecule activity"/>
    <property type="evidence" value="ECO:0007669"/>
    <property type="project" value="UniProtKB-UniRule"/>
</dbReference>
<dbReference type="InterPro" id="IPR001492">
    <property type="entry name" value="Flagellin"/>
</dbReference>
<comment type="function">
    <text evidence="3">Flagellin is the subunit protein which polymerizes to form the filaments of bacterial flagella.</text>
</comment>
<dbReference type="SUPFAM" id="SSF64518">
    <property type="entry name" value="Phase 1 flagellin"/>
    <property type="match status" value="1"/>
</dbReference>
<feature type="domain" description="Flagellin N-terminal" evidence="4">
    <location>
        <begin position="10"/>
        <end position="147"/>
    </location>
</feature>
<keyword evidence="3" id="KW-0964">Secreted</keyword>
<organism evidence="6 7">
    <name type="scientific">Kordiimonas lacus</name>
    <dbReference type="NCBI Taxonomy" id="637679"/>
    <lineage>
        <taxon>Bacteria</taxon>
        <taxon>Pseudomonadati</taxon>
        <taxon>Pseudomonadota</taxon>
        <taxon>Alphaproteobacteria</taxon>
        <taxon>Kordiimonadales</taxon>
        <taxon>Kordiimonadaceae</taxon>
        <taxon>Kordiimonas</taxon>
    </lineage>
</organism>
<dbReference type="GO" id="GO:0009288">
    <property type="term" value="C:bacterial-type flagellum"/>
    <property type="evidence" value="ECO:0007669"/>
    <property type="project" value="UniProtKB-SubCell"/>
</dbReference>
<dbReference type="STRING" id="637679.GCA_001550055_00442"/>
<evidence type="ECO:0000259" key="4">
    <source>
        <dbReference type="Pfam" id="PF00669"/>
    </source>
</evidence>
<dbReference type="AlphaFoldDB" id="A0A1G6U2R3"/>
<dbReference type="PANTHER" id="PTHR42792">
    <property type="entry name" value="FLAGELLIN"/>
    <property type="match status" value="1"/>
</dbReference>
<dbReference type="Proteomes" id="UP000183685">
    <property type="component" value="Unassembled WGS sequence"/>
</dbReference>
<dbReference type="Gene3D" id="1.20.1330.10">
    <property type="entry name" value="f41 fragment of flagellin, N-terminal domain"/>
    <property type="match status" value="1"/>
</dbReference>
<evidence type="ECO:0000259" key="5">
    <source>
        <dbReference type="Pfam" id="PF00700"/>
    </source>
</evidence>
<comment type="subcellular location">
    <subcellularLocation>
        <location evidence="3">Secreted</location>
    </subcellularLocation>
    <subcellularLocation>
        <location evidence="3">Bacterial flagellum</location>
    </subcellularLocation>
</comment>
<dbReference type="RefSeq" id="WP_068308436.1">
    <property type="nucleotide sequence ID" value="NZ_FNAK01000001.1"/>
</dbReference>
<evidence type="ECO:0000256" key="1">
    <source>
        <dbReference type="ARBA" id="ARBA00005709"/>
    </source>
</evidence>
<dbReference type="Pfam" id="PF00669">
    <property type="entry name" value="Flagellin_N"/>
    <property type="match status" value="1"/>
</dbReference>
<dbReference type="InterPro" id="IPR001029">
    <property type="entry name" value="Flagellin_N"/>
</dbReference>
<dbReference type="Pfam" id="PF00700">
    <property type="entry name" value="Flagellin_C"/>
    <property type="match status" value="1"/>
</dbReference>
<evidence type="ECO:0000313" key="6">
    <source>
        <dbReference type="EMBL" id="SDD35494.1"/>
    </source>
</evidence>
<feature type="domain" description="Flagellin C-terminal" evidence="5">
    <location>
        <begin position="189"/>
        <end position="273"/>
    </location>
</feature>
<gene>
    <name evidence="6" type="ORF">SAMN04488071_0447</name>
</gene>
<keyword evidence="6" id="KW-0282">Flagellum</keyword>
<sequence>MLEKLAMLSVNTNAGALSALRNLEANHKWLETLQERIATGYKVASVKDDAAIYTIAQRMRGDLAGIRASLDSINRATVAVDVALVATESISDILIEMKGKMASLLSAQKNNDDAAAEAYTRDLDAYREQIKLMISSADFNGTNLIDSGNDIISALANSDGTETLDFNHQDLSFGGALITLTDDQEYSMEEINNSIDNVNRAMGHFGTASRRLEIQHEFASKLHDVVERGIGRMVDADLARTAADLQAAQVKEQLGILALNIANQAPNSILALFGRR</sequence>
<dbReference type="PANTHER" id="PTHR42792:SF2">
    <property type="entry name" value="FLAGELLIN"/>
    <property type="match status" value="1"/>
</dbReference>
<dbReference type="EMBL" id="FNAK01000001">
    <property type="protein sequence ID" value="SDD35494.1"/>
    <property type="molecule type" value="Genomic_DNA"/>
</dbReference>
<accession>A0A1G6U2R3</accession>